<dbReference type="Proteomes" id="UP001525857">
    <property type="component" value="Unassembled WGS sequence"/>
</dbReference>
<reference evidence="2 3" key="1">
    <citation type="submission" date="2018-08" db="EMBL/GenBank/DDBJ databases">
        <title>Draft genome sequences of Leuconostoc spp. and Weissella spp. with biocontrol potential.</title>
        <authorList>
            <person name="Lo R."/>
            <person name="Ho V.T.T."/>
            <person name="Turner M.S."/>
        </authorList>
    </citation>
    <scope>NUCLEOTIDE SEQUENCE [LARGE SCALE GENOMIC DNA]</scope>
    <source>
        <strain evidence="2 3">733</strain>
    </source>
</reference>
<keyword evidence="1" id="KW-1133">Transmembrane helix</keyword>
<gene>
    <name evidence="2" type="ORF">D0501_02140</name>
</gene>
<protein>
    <submittedName>
        <fullName evidence="2">Uncharacterized protein</fullName>
    </submittedName>
</protein>
<keyword evidence="1" id="KW-0472">Membrane</keyword>
<keyword evidence="3" id="KW-1185">Reference proteome</keyword>
<sequence>MWDLIPGDLFIAGHNGLYRYVPRETGYRERWWLGCMMATILLVVQMGTGWLLLLVGFSDALIWWGKVAVMAILLMIMAGLGWVIYHWLTMVRHLTRTQDELTQSHRHETNNV</sequence>
<evidence type="ECO:0000313" key="3">
    <source>
        <dbReference type="Proteomes" id="UP001525857"/>
    </source>
</evidence>
<comment type="caution">
    <text evidence="2">The sequence shown here is derived from an EMBL/GenBank/DDBJ whole genome shotgun (WGS) entry which is preliminary data.</text>
</comment>
<dbReference type="EMBL" id="QVOV01000003">
    <property type="protein sequence ID" value="MCT8388899.1"/>
    <property type="molecule type" value="Genomic_DNA"/>
</dbReference>
<proteinExistence type="predicted"/>
<feature type="transmembrane region" description="Helical" evidence="1">
    <location>
        <begin position="61"/>
        <end position="88"/>
    </location>
</feature>
<accession>A0ABT2NU52</accession>
<evidence type="ECO:0000256" key="1">
    <source>
        <dbReference type="SAM" id="Phobius"/>
    </source>
</evidence>
<evidence type="ECO:0000313" key="2">
    <source>
        <dbReference type="EMBL" id="MCT8388899.1"/>
    </source>
</evidence>
<keyword evidence="1" id="KW-0812">Transmembrane</keyword>
<name>A0ABT2NU52_9LACO</name>
<feature type="transmembrane region" description="Helical" evidence="1">
    <location>
        <begin position="31"/>
        <end position="55"/>
    </location>
</feature>
<dbReference type="RefSeq" id="WP_261656543.1">
    <property type="nucleotide sequence ID" value="NZ_QVOV01000003.1"/>
</dbReference>
<organism evidence="2 3">
    <name type="scientific">Leuconostoc holzapfelii</name>
    <dbReference type="NCBI Taxonomy" id="434464"/>
    <lineage>
        <taxon>Bacteria</taxon>
        <taxon>Bacillati</taxon>
        <taxon>Bacillota</taxon>
        <taxon>Bacilli</taxon>
        <taxon>Lactobacillales</taxon>
        <taxon>Lactobacillaceae</taxon>
        <taxon>Leuconostoc</taxon>
    </lineage>
</organism>